<dbReference type="Proteomes" id="UP000254869">
    <property type="component" value="Unassembled WGS sequence"/>
</dbReference>
<evidence type="ECO:0000256" key="1">
    <source>
        <dbReference type="SAM" id="SignalP"/>
    </source>
</evidence>
<dbReference type="InterPro" id="IPR001466">
    <property type="entry name" value="Beta-lactam-related"/>
</dbReference>
<dbReference type="Pfam" id="PF00144">
    <property type="entry name" value="Beta-lactamase"/>
    <property type="match status" value="1"/>
</dbReference>
<keyword evidence="3" id="KW-0378">Hydrolase</keyword>
<reference evidence="3 4" key="1">
    <citation type="submission" date="2018-07" db="EMBL/GenBank/DDBJ databases">
        <title>Genomic Encyclopedia of Type Strains, Phase IV (KMG-IV): sequencing the most valuable type-strain genomes for metagenomic binning, comparative biology and taxonomic classification.</title>
        <authorList>
            <person name="Goeker M."/>
        </authorList>
    </citation>
    <scope>NUCLEOTIDE SEQUENCE [LARGE SCALE GENOMIC DNA]</scope>
    <source>
        <strain evidence="3 4">DSM 44290</strain>
    </source>
</reference>
<dbReference type="AlphaFoldDB" id="A0A370I5N4"/>
<feature type="signal peptide" evidence="1">
    <location>
        <begin position="1"/>
        <end position="27"/>
    </location>
</feature>
<organism evidence="3 4">
    <name type="scientific">Nocardia pseudobrasiliensis</name>
    <dbReference type="NCBI Taxonomy" id="45979"/>
    <lineage>
        <taxon>Bacteria</taxon>
        <taxon>Bacillati</taxon>
        <taxon>Actinomycetota</taxon>
        <taxon>Actinomycetes</taxon>
        <taxon>Mycobacteriales</taxon>
        <taxon>Nocardiaceae</taxon>
        <taxon>Nocardia</taxon>
    </lineage>
</organism>
<sequence>MRLSPLVGALSAAALLAGCTSSESADATPTPPISTAQTSLLRADIDALLRSGATGVLVTVTDHGRNQALTGGFADLATGRPIPADPPQQVRVGSITKTFTSAVVLQLVGEGRIRLDEPIETYLPGLLRGDGIDGHAITVRHLLRHQSGLPELTDDERIDEYRAAQDNRIMTPDEEMRIALSHPAEFAPGSHARYSNTNYIVAGMLIEKVTATPYSDQLTRRILKPLHLTDTYLPTPGDHTIHGPHPTGYATIADKITDVTRIEPSIPWSAGALISTGPDLNHFYTELRTGEVIPPTQLNEMLDTIPLENAPDFPYGLGLTTKPLPCDTTFSGHTGGIYGFTTIAGATPQSRAVTITLTGTPTSRSDVVDTILPHALCP</sequence>
<keyword evidence="4" id="KW-1185">Reference proteome</keyword>
<dbReference type="PANTHER" id="PTHR46825:SF7">
    <property type="entry name" value="D-ALANYL-D-ALANINE CARBOXYPEPTIDASE"/>
    <property type="match status" value="1"/>
</dbReference>
<proteinExistence type="predicted"/>
<name>A0A370I5N4_9NOCA</name>
<gene>
    <name evidence="3" type="ORF">DFR76_105354</name>
</gene>
<evidence type="ECO:0000259" key="2">
    <source>
        <dbReference type="Pfam" id="PF00144"/>
    </source>
</evidence>
<feature type="domain" description="Beta-lactamase-related" evidence="2">
    <location>
        <begin position="45"/>
        <end position="368"/>
    </location>
</feature>
<dbReference type="InterPro" id="IPR050491">
    <property type="entry name" value="AmpC-like"/>
</dbReference>
<dbReference type="SUPFAM" id="SSF56601">
    <property type="entry name" value="beta-lactamase/transpeptidase-like"/>
    <property type="match status" value="1"/>
</dbReference>
<keyword evidence="3" id="KW-0121">Carboxypeptidase</keyword>
<dbReference type="Gene3D" id="3.40.710.10">
    <property type="entry name" value="DD-peptidase/beta-lactamase superfamily"/>
    <property type="match status" value="1"/>
</dbReference>
<feature type="chain" id="PRO_5039430838" evidence="1">
    <location>
        <begin position="28"/>
        <end position="378"/>
    </location>
</feature>
<evidence type="ECO:0000313" key="4">
    <source>
        <dbReference type="Proteomes" id="UP000254869"/>
    </source>
</evidence>
<dbReference type="PROSITE" id="PS51257">
    <property type="entry name" value="PROKAR_LIPOPROTEIN"/>
    <property type="match status" value="1"/>
</dbReference>
<protein>
    <submittedName>
        <fullName evidence="3">D-alanyl-D-alanine carboxypeptidase</fullName>
    </submittedName>
</protein>
<comment type="caution">
    <text evidence="3">The sequence shown here is derived from an EMBL/GenBank/DDBJ whole genome shotgun (WGS) entry which is preliminary data.</text>
</comment>
<dbReference type="GO" id="GO:0004180">
    <property type="term" value="F:carboxypeptidase activity"/>
    <property type="evidence" value="ECO:0007669"/>
    <property type="project" value="UniProtKB-KW"/>
</dbReference>
<keyword evidence="3" id="KW-0645">Protease</keyword>
<evidence type="ECO:0000313" key="3">
    <source>
        <dbReference type="EMBL" id="RDI66032.1"/>
    </source>
</evidence>
<keyword evidence="1" id="KW-0732">Signal</keyword>
<dbReference type="STRING" id="1210086.GCA_001613105_02974"/>
<dbReference type="EMBL" id="QQBC01000005">
    <property type="protein sequence ID" value="RDI66032.1"/>
    <property type="molecule type" value="Genomic_DNA"/>
</dbReference>
<accession>A0A370I5N4</accession>
<dbReference type="InterPro" id="IPR012338">
    <property type="entry name" value="Beta-lactam/transpept-like"/>
</dbReference>
<dbReference type="RefSeq" id="WP_067997818.1">
    <property type="nucleotide sequence ID" value="NZ_QQBC01000005.1"/>
</dbReference>
<dbReference type="PANTHER" id="PTHR46825">
    <property type="entry name" value="D-ALANYL-D-ALANINE-CARBOXYPEPTIDASE/ENDOPEPTIDASE AMPH"/>
    <property type="match status" value="1"/>
</dbReference>